<keyword evidence="9" id="KW-1185">Reference proteome</keyword>
<evidence type="ECO:0000256" key="3">
    <source>
        <dbReference type="ARBA" id="ARBA00022737"/>
    </source>
</evidence>
<evidence type="ECO:0000256" key="5">
    <source>
        <dbReference type="ARBA" id="ARBA00040665"/>
    </source>
</evidence>
<accession>A0AAD1Y746</accession>
<evidence type="ECO:0000313" key="8">
    <source>
        <dbReference type="EMBL" id="CAI2386636.1"/>
    </source>
</evidence>
<name>A0AAD1Y746_EUPCR</name>
<dbReference type="PROSITE" id="PS50005">
    <property type="entry name" value="TPR"/>
    <property type="match status" value="1"/>
</dbReference>
<comment type="subcellular location">
    <subcellularLocation>
        <location evidence="1">Cytoplasm</location>
    </subcellularLocation>
</comment>
<dbReference type="AlphaFoldDB" id="A0AAD1Y746"/>
<sequence length="609" mass="70766">MKNFTMFTQRKPPSKVMKKSKNEHDLTEEFNRIYGPTGKKKKPGSSRKNFTFKWELKKSPGKSQEPSRNLLFKTLSASDGDGWPSTSMLNSKSEFVMNLCKQDNLMKEACKTQSLNRDHMATPKLQKNRWLSTKPFLKPKLHACGNKEQLGAYCELTEAEISVLQNDRKILILMYKNIIRELLITSRELLDREKYETCIMKLHKLIEICLSASDIECLKKAHFLAACVFVNKGNSRQAIKHYQYLRNIVEATHDNALKCHVYTEMGLCYQQLKEFKKAIRCFKKLLETSWKIEDKYQEARSFDYLGIQYFYLGNIERANYYHSRWLNGSYESNSSNIRRVYSNISKRKFKYPIVKESQLYFETEKNVEDLYKSQAFMKLRSIILKTPVVHLATLKKSGTSKNLPNVAYPSPRPKKSLIGKNSGMLRRISMMQNLVKIEKYKPVDEIYSEVALSKKAPIIRQQTPISQIDDRDLPSPRVKMELDIKSHGKDKHITAEFIRKHSKPVDFYNIVGGELATLERKSTKNTTFKIHKIPQKSLREISEEIDFGNIIKKAKAKPKKNISKITITHLSPNRATREEATHCIPSETDMPTIKHTKSVLQRYTSMFLL</sequence>
<organism evidence="8 9">
    <name type="scientific">Euplotes crassus</name>
    <dbReference type="NCBI Taxonomy" id="5936"/>
    <lineage>
        <taxon>Eukaryota</taxon>
        <taxon>Sar</taxon>
        <taxon>Alveolata</taxon>
        <taxon>Ciliophora</taxon>
        <taxon>Intramacronucleata</taxon>
        <taxon>Spirotrichea</taxon>
        <taxon>Hypotrichia</taxon>
        <taxon>Euplotida</taxon>
        <taxon>Euplotidae</taxon>
        <taxon>Moneuplotes</taxon>
    </lineage>
</organism>
<dbReference type="InterPro" id="IPR051476">
    <property type="entry name" value="Bac_ResReg_Asp_Phosphatase"/>
</dbReference>
<dbReference type="GO" id="GO:0005737">
    <property type="term" value="C:cytoplasm"/>
    <property type="evidence" value="ECO:0007669"/>
    <property type="project" value="UniProtKB-SubCell"/>
</dbReference>
<dbReference type="PANTHER" id="PTHR46630:SF1">
    <property type="entry name" value="TETRATRICOPEPTIDE REPEAT PROTEIN 29"/>
    <property type="match status" value="1"/>
</dbReference>
<dbReference type="GO" id="GO:0003341">
    <property type="term" value="P:cilium movement"/>
    <property type="evidence" value="ECO:0007669"/>
    <property type="project" value="TreeGrafter"/>
</dbReference>
<evidence type="ECO:0000256" key="6">
    <source>
        <dbReference type="PROSITE-ProRule" id="PRU00339"/>
    </source>
</evidence>
<evidence type="ECO:0000256" key="7">
    <source>
        <dbReference type="SAM" id="MobiDB-lite"/>
    </source>
</evidence>
<feature type="repeat" description="TPR" evidence="6">
    <location>
        <begin position="259"/>
        <end position="292"/>
    </location>
</feature>
<dbReference type="EMBL" id="CAMPGE010029160">
    <property type="protein sequence ID" value="CAI2386636.1"/>
    <property type="molecule type" value="Genomic_DNA"/>
</dbReference>
<keyword evidence="4 6" id="KW-0802">TPR repeat</keyword>
<evidence type="ECO:0000256" key="1">
    <source>
        <dbReference type="ARBA" id="ARBA00004496"/>
    </source>
</evidence>
<gene>
    <name evidence="8" type="ORF">ECRASSUSDP1_LOCUS28258</name>
</gene>
<reference evidence="8" key="1">
    <citation type="submission" date="2023-07" db="EMBL/GenBank/DDBJ databases">
        <authorList>
            <consortium name="AG Swart"/>
            <person name="Singh M."/>
            <person name="Singh A."/>
            <person name="Seah K."/>
            <person name="Emmerich C."/>
        </authorList>
    </citation>
    <scope>NUCLEOTIDE SEQUENCE</scope>
    <source>
        <strain evidence="8">DP1</strain>
    </source>
</reference>
<dbReference type="SUPFAM" id="SSF48452">
    <property type="entry name" value="TPR-like"/>
    <property type="match status" value="1"/>
</dbReference>
<feature type="region of interest" description="Disordered" evidence="7">
    <location>
        <begin position="1"/>
        <end position="24"/>
    </location>
</feature>
<dbReference type="Proteomes" id="UP001295684">
    <property type="component" value="Unassembled WGS sequence"/>
</dbReference>
<dbReference type="InterPro" id="IPR019734">
    <property type="entry name" value="TPR_rpt"/>
</dbReference>
<keyword evidence="3" id="KW-0677">Repeat</keyword>
<dbReference type="Gene3D" id="1.25.40.10">
    <property type="entry name" value="Tetratricopeptide repeat domain"/>
    <property type="match status" value="1"/>
</dbReference>
<comment type="caution">
    <text evidence="8">The sequence shown here is derived from an EMBL/GenBank/DDBJ whole genome shotgun (WGS) entry which is preliminary data.</text>
</comment>
<dbReference type="Pfam" id="PF13181">
    <property type="entry name" value="TPR_8"/>
    <property type="match status" value="1"/>
</dbReference>
<evidence type="ECO:0000313" key="9">
    <source>
        <dbReference type="Proteomes" id="UP001295684"/>
    </source>
</evidence>
<dbReference type="InterPro" id="IPR011990">
    <property type="entry name" value="TPR-like_helical_dom_sf"/>
</dbReference>
<keyword evidence="2" id="KW-0963">Cytoplasm</keyword>
<dbReference type="GO" id="GO:0005929">
    <property type="term" value="C:cilium"/>
    <property type="evidence" value="ECO:0007669"/>
    <property type="project" value="TreeGrafter"/>
</dbReference>
<evidence type="ECO:0000256" key="4">
    <source>
        <dbReference type="ARBA" id="ARBA00022803"/>
    </source>
</evidence>
<protein>
    <recommendedName>
        <fullName evidence="5">Tetratricopeptide repeat protein 29</fullName>
    </recommendedName>
</protein>
<proteinExistence type="predicted"/>
<dbReference type="PANTHER" id="PTHR46630">
    <property type="entry name" value="TETRATRICOPEPTIDE REPEAT PROTEIN 29"/>
    <property type="match status" value="1"/>
</dbReference>
<evidence type="ECO:0000256" key="2">
    <source>
        <dbReference type="ARBA" id="ARBA00022490"/>
    </source>
</evidence>